<keyword evidence="4 6" id="KW-1133">Transmembrane helix</keyword>
<evidence type="ECO:0000256" key="3">
    <source>
        <dbReference type="ARBA" id="ARBA00022692"/>
    </source>
</evidence>
<dbReference type="InterPro" id="IPR050833">
    <property type="entry name" value="Poly_Biosynth_Transport"/>
</dbReference>
<dbReference type="PANTHER" id="PTHR30250:SF31">
    <property type="entry name" value="INNER MEMBRANE PROTEIN YGHQ"/>
    <property type="match status" value="1"/>
</dbReference>
<evidence type="ECO:0000256" key="5">
    <source>
        <dbReference type="ARBA" id="ARBA00023136"/>
    </source>
</evidence>
<evidence type="ECO:0000313" key="7">
    <source>
        <dbReference type="EMBL" id="USA61450.1"/>
    </source>
</evidence>
<feature type="transmembrane region" description="Helical" evidence="6">
    <location>
        <begin position="58"/>
        <end position="79"/>
    </location>
</feature>
<feature type="transmembrane region" description="Helical" evidence="6">
    <location>
        <begin position="413"/>
        <end position="438"/>
    </location>
</feature>
<dbReference type="Pfam" id="PF01943">
    <property type="entry name" value="Polysacc_synt"/>
    <property type="match status" value="1"/>
</dbReference>
<gene>
    <name evidence="7" type="ORF">NCF85_00235</name>
</gene>
<feature type="transmembrane region" description="Helical" evidence="6">
    <location>
        <begin position="100"/>
        <end position="126"/>
    </location>
</feature>
<evidence type="ECO:0000256" key="6">
    <source>
        <dbReference type="SAM" id="Phobius"/>
    </source>
</evidence>
<feature type="transmembrane region" description="Helical" evidence="6">
    <location>
        <begin position="26"/>
        <end position="46"/>
    </location>
</feature>
<feature type="transmembrane region" description="Helical" evidence="6">
    <location>
        <begin position="170"/>
        <end position="190"/>
    </location>
</feature>
<accession>A0ABY4U5R8</accession>
<dbReference type="Proteomes" id="UP001056619">
    <property type="component" value="Chromosome"/>
</dbReference>
<comment type="subcellular location">
    <subcellularLocation>
        <location evidence="1">Cell membrane</location>
        <topology evidence="1">Multi-pass membrane protein</topology>
    </subcellularLocation>
</comment>
<name>A0ABY4U5R8_9SPHN</name>
<keyword evidence="5 6" id="KW-0472">Membrane</keyword>
<dbReference type="InterPro" id="IPR002797">
    <property type="entry name" value="Polysacc_synth"/>
</dbReference>
<dbReference type="EMBL" id="CP098494">
    <property type="protein sequence ID" value="USA61450.1"/>
    <property type="molecule type" value="Genomic_DNA"/>
</dbReference>
<keyword evidence="8" id="KW-1185">Reference proteome</keyword>
<keyword evidence="3 6" id="KW-0812">Transmembrane</keyword>
<feature type="transmembrane region" description="Helical" evidence="6">
    <location>
        <begin position="196"/>
        <end position="219"/>
    </location>
</feature>
<organism evidence="7 8">
    <name type="scientific">Qipengyuania citrea</name>
    <dbReference type="NCBI Taxonomy" id="225971"/>
    <lineage>
        <taxon>Bacteria</taxon>
        <taxon>Pseudomonadati</taxon>
        <taxon>Pseudomonadota</taxon>
        <taxon>Alphaproteobacteria</taxon>
        <taxon>Sphingomonadales</taxon>
        <taxon>Erythrobacteraceae</taxon>
        <taxon>Qipengyuania</taxon>
    </lineage>
</organism>
<evidence type="ECO:0000256" key="4">
    <source>
        <dbReference type="ARBA" id="ARBA00022989"/>
    </source>
</evidence>
<keyword evidence="2" id="KW-1003">Cell membrane</keyword>
<dbReference type="RefSeq" id="WP_301642106.1">
    <property type="nucleotide sequence ID" value="NZ_CP098494.1"/>
</dbReference>
<evidence type="ECO:0000256" key="1">
    <source>
        <dbReference type="ARBA" id="ARBA00004651"/>
    </source>
</evidence>
<reference evidence="7 8" key="1">
    <citation type="submission" date="2022-06" db="EMBL/GenBank/DDBJ databases">
        <authorList>
            <person name="Liu G."/>
        </authorList>
    </citation>
    <scope>NUCLEOTIDE SEQUENCE [LARGE SCALE GENOMIC DNA]</scope>
    <source>
        <strain evidence="7 8">E4</strain>
    </source>
</reference>
<sequence length="448" mass="48294">MTLAAMEEDRTGPHRRGGLLNIFKNVAWLMGGKGFGAICSIAYLAILSRSLGLKDFGHFSLIFATGLALVAVASFQTWQTVVKFGAEPSRLKDWRSFGRIVWLCGAIDVSGAMLGTMVAFVVYYGFGEALSLNPEFIDMAFWFNVALLWSRMTTPNGIVRVLDRFDLGTYVEAVVPAGRLIASLIIILVGPTVGRFLFAWAFFDLLTGLLYWVVAWRLVPRALNRENFGHFRETVATHPDLPKFFGITYGSSTLDAIYKQGPVLAVGLLLGTSAAGLYRLADQLGQGIGKLSGILTRAIFPEFAVARTTQAIDMFRKLVRQVSLIAALSGVCVTLVAIFLGEPLLMLIGGDAYIAGAAVLIPLAVAASFELASVAYEPMLYSTGHAQYPLMIRLAAVAVLGAGIMLLSPMGPIGVGIAVAFGMAVLWVLMSATVWHVMRSLVKAEQAK</sequence>
<feature type="transmembrane region" description="Helical" evidence="6">
    <location>
        <begin position="322"/>
        <end position="340"/>
    </location>
</feature>
<evidence type="ECO:0000256" key="2">
    <source>
        <dbReference type="ARBA" id="ARBA00022475"/>
    </source>
</evidence>
<feature type="transmembrane region" description="Helical" evidence="6">
    <location>
        <begin position="388"/>
        <end position="407"/>
    </location>
</feature>
<feature type="transmembrane region" description="Helical" evidence="6">
    <location>
        <begin position="352"/>
        <end position="376"/>
    </location>
</feature>
<proteinExistence type="predicted"/>
<feature type="transmembrane region" description="Helical" evidence="6">
    <location>
        <begin position="132"/>
        <end position="149"/>
    </location>
</feature>
<evidence type="ECO:0000313" key="8">
    <source>
        <dbReference type="Proteomes" id="UP001056619"/>
    </source>
</evidence>
<protein>
    <submittedName>
        <fullName evidence="7">Oligosaccharide flippase family protein</fullName>
    </submittedName>
</protein>
<dbReference type="PANTHER" id="PTHR30250">
    <property type="entry name" value="PST FAMILY PREDICTED COLANIC ACID TRANSPORTER"/>
    <property type="match status" value="1"/>
</dbReference>